<proteinExistence type="predicted"/>
<dbReference type="PANTHER" id="PTHR33444">
    <property type="entry name" value="SI:DKEY-19B23.12-RELATED"/>
    <property type="match status" value="1"/>
</dbReference>
<sequence>MAFVGVRNLDACPVQPMIPLYLLVGGVVGSVKVSFLLYDITRMRALIAKSVVIGDDDADEYPWRQNAHRYYVHVILSSFLFVWFTLGNYWVFSVYMPNFIAPYQRPHEYCKKSLYVFAVFVLALSHSVLALLLCGGVCLHICSRTSTRGDYGEDDSD</sequence>
<dbReference type="InterPro" id="IPR040350">
    <property type="entry name" value="TMEM272"/>
</dbReference>
<gene>
    <name evidence="2" type="primary">tmem272</name>
</gene>
<protein>
    <recommendedName>
        <fullName evidence="4">Transmembrane protein 272</fullName>
    </recommendedName>
</protein>
<name>A0AAY4C2X9_9TELE</name>
<dbReference type="Ensembl" id="ENSDCDT00010033802.1">
    <property type="protein sequence ID" value="ENSDCDP00010027322.1"/>
    <property type="gene ID" value="ENSDCDG00010017307.1"/>
</dbReference>
<reference evidence="2 3" key="1">
    <citation type="submission" date="2020-06" db="EMBL/GenBank/DDBJ databases">
        <authorList>
            <consortium name="Wellcome Sanger Institute Data Sharing"/>
        </authorList>
    </citation>
    <scope>NUCLEOTIDE SEQUENCE [LARGE SCALE GENOMIC DNA]</scope>
</reference>
<keyword evidence="1" id="KW-0472">Membrane</keyword>
<dbReference type="AlphaFoldDB" id="A0AAY4C2X9"/>
<keyword evidence="1" id="KW-1133">Transmembrane helix</keyword>
<dbReference type="GeneTree" id="ENSGT00990000204351"/>
<evidence type="ECO:0000256" key="1">
    <source>
        <dbReference type="SAM" id="Phobius"/>
    </source>
</evidence>
<organism evidence="2 3">
    <name type="scientific">Denticeps clupeoides</name>
    <name type="common">denticle herring</name>
    <dbReference type="NCBI Taxonomy" id="299321"/>
    <lineage>
        <taxon>Eukaryota</taxon>
        <taxon>Metazoa</taxon>
        <taxon>Chordata</taxon>
        <taxon>Craniata</taxon>
        <taxon>Vertebrata</taxon>
        <taxon>Euteleostomi</taxon>
        <taxon>Actinopterygii</taxon>
        <taxon>Neopterygii</taxon>
        <taxon>Teleostei</taxon>
        <taxon>Clupei</taxon>
        <taxon>Clupeiformes</taxon>
        <taxon>Denticipitoidei</taxon>
        <taxon>Denticipitidae</taxon>
        <taxon>Denticeps</taxon>
    </lineage>
</organism>
<keyword evidence="1" id="KW-0812">Transmembrane</keyword>
<reference evidence="2" key="2">
    <citation type="submission" date="2025-08" db="UniProtKB">
        <authorList>
            <consortium name="Ensembl"/>
        </authorList>
    </citation>
    <scope>IDENTIFICATION</scope>
</reference>
<evidence type="ECO:0008006" key="4">
    <source>
        <dbReference type="Google" id="ProtNLM"/>
    </source>
</evidence>
<reference evidence="2" key="3">
    <citation type="submission" date="2025-09" db="UniProtKB">
        <authorList>
            <consortium name="Ensembl"/>
        </authorList>
    </citation>
    <scope>IDENTIFICATION</scope>
</reference>
<keyword evidence="3" id="KW-1185">Reference proteome</keyword>
<feature type="transmembrane region" description="Helical" evidence="1">
    <location>
        <begin position="20"/>
        <end position="40"/>
    </location>
</feature>
<evidence type="ECO:0000313" key="3">
    <source>
        <dbReference type="Proteomes" id="UP000694580"/>
    </source>
</evidence>
<dbReference type="PANTHER" id="PTHR33444:SF7">
    <property type="entry name" value="TRANSMEMBRANE PROTEIN 272"/>
    <property type="match status" value="1"/>
</dbReference>
<feature type="transmembrane region" description="Helical" evidence="1">
    <location>
        <begin position="70"/>
        <end position="95"/>
    </location>
</feature>
<evidence type="ECO:0000313" key="2">
    <source>
        <dbReference type="Ensembl" id="ENSDCDP00010027322.1"/>
    </source>
</evidence>
<dbReference type="Proteomes" id="UP000694580">
    <property type="component" value="Chromosome 5"/>
</dbReference>
<feature type="transmembrane region" description="Helical" evidence="1">
    <location>
        <begin position="115"/>
        <end position="139"/>
    </location>
</feature>
<accession>A0AAY4C2X9</accession>